<feature type="non-terminal residue" evidence="2">
    <location>
        <position position="1"/>
    </location>
</feature>
<proteinExistence type="predicted"/>
<dbReference type="InterPro" id="IPR052942">
    <property type="entry name" value="LPS_cholinephosphotransferase"/>
</dbReference>
<sequence>DKNYFNNFIKITDSTTKIIDTRNTKTYESGIFIDIFPMDRFDDPKVIDTCYKLESFKLLSFSKHKNIVYKDSLLKDWIRTAFWLLLRPVSPRYFANKIEKEIQKYSRENGQYMAFIPSKFKEKEVFPSGTFDKTIDLPFENLSLPAPEKFDTILTQFYGDYMTLPPEEKRFYSHEFHAYKLED</sequence>
<dbReference type="Proteomes" id="UP000483094">
    <property type="component" value="Unassembled WGS sequence"/>
</dbReference>
<dbReference type="GO" id="GO:0016740">
    <property type="term" value="F:transferase activity"/>
    <property type="evidence" value="ECO:0007669"/>
    <property type="project" value="UniProtKB-KW"/>
</dbReference>
<feature type="domain" description="LicD/FKTN/FKRP nucleotidyltransferase" evidence="1">
    <location>
        <begin position="1"/>
        <end position="159"/>
    </location>
</feature>
<evidence type="ECO:0000259" key="1">
    <source>
        <dbReference type="Pfam" id="PF04991"/>
    </source>
</evidence>
<evidence type="ECO:0000313" key="2">
    <source>
        <dbReference type="EMBL" id="MTV74297.1"/>
    </source>
</evidence>
<dbReference type="EMBL" id="WNHQ01000996">
    <property type="protein sequence ID" value="MTV74297.1"/>
    <property type="molecule type" value="Genomic_DNA"/>
</dbReference>
<dbReference type="InterPro" id="IPR007074">
    <property type="entry name" value="LicD/FKTN/FKRP_NTP_transf"/>
</dbReference>
<dbReference type="GO" id="GO:0009100">
    <property type="term" value="P:glycoprotein metabolic process"/>
    <property type="evidence" value="ECO:0007669"/>
    <property type="project" value="UniProtKB-ARBA"/>
</dbReference>
<keyword evidence="2" id="KW-0808">Transferase</keyword>
<gene>
    <name evidence="2" type="ORF">GM540_09965</name>
</gene>
<dbReference type="PANTHER" id="PTHR43404">
    <property type="entry name" value="LIPOPOLYSACCHARIDE CHOLINEPHOSPHOTRANSFERASE LICD"/>
    <property type="match status" value="1"/>
</dbReference>
<dbReference type="Pfam" id="PF04991">
    <property type="entry name" value="LicD"/>
    <property type="match status" value="1"/>
</dbReference>
<name>A0A6G2DCL6_STREE</name>
<organism evidence="2 3">
    <name type="scientific">Streptococcus pneumoniae</name>
    <dbReference type="NCBI Taxonomy" id="1313"/>
    <lineage>
        <taxon>Bacteria</taxon>
        <taxon>Bacillati</taxon>
        <taxon>Bacillota</taxon>
        <taxon>Bacilli</taxon>
        <taxon>Lactobacillales</taxon>
        <taxon>Streptococcaceae</taxon>
        <taxon>Streptococcus</taxon>
    </lineage>
</organism>
<dbReference type="PANTHER" id="PTHR43404:SF2">
    <property type="entry name" value="LIPOPOLYSACCHARIDE CHOLINEPHOSPHOTRANSFERASE LICD"/>
    <property type="match status" value="1"/>
</dbReference>
<accession>A0A6G2DCL6</accession>
<comment type="caution">
    <text evidence="2">The sequence shown here is derived from an EMBL/GenBank/DDBJ whole genome shotgun (WGS) entry which is preliminary data.</text>
</comment>
<dbReference type="AlphaFoldDB" id="A0A6G2DCL6"/>
<protein>
    <submittedName>
        <fullName evidence="2">Phosphorylcholine transferase LicD</fullName>
    </submittedName>
</protein>
<evidence type="ECO:0000313" key="3">
    <source>
        <dbReference type="Proteomes" id="UP000483094"/>
    </source>
</evidence>
<reference evidence="2 3" key="1">
    <citation type="submission" date="2019-11" db="EMBL/GenBank/DDBJ databases">
        <title>Growth characteristics of pneumococcus vary with the chemical composition of the capsule and with environmental conditions.</title>
        <authorList>
            <person name="Tothpal A."/>
            <person name="Desobry K."/>
            <person name="Joshi S."/>
            <person name="Wyllie A.L."/>
            <person name="Weinberger D.M."/>
        </authorList>
    </citation>
    <scope>NUCLEOTIDE SEQUENCE [LARGE SCALE GENOMIC DNA]</scope>
    <source>
        <strain evidence="3">pnumococcus19F</strain>
    </source>
</reference>